<sequence>MTAQTYIDVLRDNLPQSAIKLGISNSYYFQQDNDPKHTAGITRMWLLYHVPRKLATPPQSLDLNPLENLWNSVNLKIRKRKILSKSALKQALIEEWSNTDATVTEHLIKSMPARLQAVIDAKGMYTKY</sequence>
<proteinExistence type="predicted"/>
<dbReference type="EMBL" id="BMAV01008569">
    <property type="protein sequence ID" value="GFY52238.1"/>
    <property type="molecule type" value="Genomic_DNA"/>
</dbReference>
<keyword evidence="2" id="KW-1185">Reference proteome</keyword>
<protein>
    <submittedName>
        <fullName evidence="1">Tc1-like transposase protein</fullName>
    </submittedName>
</protein>
<dbReference type="GO" id="GO:0003676">
    <property type="term" value="F:nucleic acid binding"/>
    <property type="evidence" value="ECO:0007669"/>
    <property type="project" value="InterPro"/>
</dbReference>
<comment type="caution">
    <text evidence="1">The sequence shown here is derived from an EMBL/GenBank/DDBJ whole genome shotgun (WGS) entry which is preliminary data.</text>
</comment>
<dbReference type="InterPro" id="IPR036397">
    <property type="entry name" value="RNaseH_sf"/>
</dbReference>
<accession>A0A8X6XEE1</accession>
<reference evidence="1" key="1">
    <citation type="submission" date="2020-08" db="EMBL/GenBank/DDBJ databases">
        <title>Multicomponent nature underlies the extraordinary mechanical properties of spider dragline silk.</title>
        <authorList>
            <person name="Kono N."/>
            <person name="Nakamura H."/>
            <person name="Mori M."/>
            <person name="Yoshida Y."/>
            <person name="Ohtoshi R."/>
            <person name="Malay A.D."/>
            <person name="Moran D.A.P."/>
            <person name="Tomita M."/>
            <person name="Numata K."/>
            <person name="Arakawa K."/>
        </authorList>
    </citation>
    <scope>NUCLEOTIDE SEQUENCE</scope>
</reference>
<dbReference type="Proteomes" id="UP000886998">
    <property type="component" value="Unassembled WGS sequence"/>
</dbReference>
<dbReference type="AlphaFoldDB" id="A0A8X6XEE1"/>
<evidence type="ECO:0000313" key="1">
    <source>
        <dbReference type="EMBL" id="GFY52238.1"/>
    </source>
</evidence>
<dbReference type="Gene3D" id="3.30.420.10">
    <property type="entry name" value="Ribonuclease H-like superfamily/Ribonuclease H"/>
    <property type="match status" value="1"/>
</dbReference>
<organism evidence="1 2">
    <name type="scientific">Trichonephila inaurata madagascariensis</name>
    <dbReference type="NCBI Taxonomy" id="2747483"/>
    <lineage>
        <taxon>Eukaryota</taxon>
        <taxon>Metazoa</taxon>
        <taxon>Ecdysozoa</taxon>
        <taxon>Arthropoda</taxon>
        <taxon>Chelicerata</taxon>
        <taxon>Arachnida</taxon>
        <taxon>Araneae</taxon>
        <taxon>Araneomorphae</taxon>
        <taxon>Entelegynae</taxon>
        <taxon>Araneoidea</taxon>
        <taxon>Nephilidae</taxon>
        <taxon>Trichonephila</taxon>
        <taxon>Trichonephila inaurata</taxon>
    </lineage>
</organism>
<gene>
    <name evidence="1" type="primary">RF55_12043</name>
    <name evidence="1" type="ORF">TNIN_270741</name>
</gene>
<evidence type="ECO:0000313" key="2">
    <source>
        <dbReference type="Proteomes" id="UP000886998"/>
    </source>
</evidence>
<name>A0A8X6XEE1_9ARAC</name>
<dbReference type="OrthoDB" id="6507355at2759"/>